<dbReference type="Pfam" id="PF00383">
    <property type="entry name" value="dCMP_cyt_deam_1"/>
    <property type="match status" value="1"/>
</dbReference>
<gene>
    <name evidence="3" type="ORF">HMPREF1541_03348</name>
</gene>
<dbReference type="InterPro" id="IPR002125">
    <property type="entry name" value="CMP_dCMP_dom"/>
</dbReference>
<dbReference type="InterPro" id="IPR016193">
    <property type="entry name" value="Cytidine_deaminase-like"/>
</dbReference>
<evidence type="ECO:0000256" key="1">
    <source>
        <dbReference type="SAM" id="MobiDB-lite"/>
    </source>
</evidence>
<feature type="region of interest" description="Disordered" evidence="1">
    <location>
        <begin position="1"/>
        <end position="97"/>
    </location>
</feature>
<dbReference type="Gene3D" id="3.40.140.10">
    <property type="entry name" value="Cytidine Deaminase, domain 2"/>
    <property type="match status" value="1"/>
</dbReference>
<sequence length="320" mass="34407">MGSSHYQSYLKAIGAQDKARSVSSPTTSIPRKPANRSISPASISSPIHTQNAPQTPNTQPRSVSGTPASTAPSSVSNIPQPPATPLASHPPDLPKIKQSNLTAITPDQISSALSSALTLQNAASTQHDKRPFTALLLGPDNSTTLLSHFSISHIRHAESELARLASDHFPSSYLASCTLVSTWEPCAMCAGTIYWSGIGRVIYAASESKLKDLTGDNNDENLTMSLPCRTVLRAGQRDVEVIGPVLEWESKVLQEASRWWQQHGGKDTLSKAASIRSNGTGHASRESISTPMTWTHEDSVLSSIGEDGEYKADLDIDWMR</sequence>
<dbReference type="Proteomes" id="UP000030752">
    <property type="component" value="Unassembled WGS sequence"/>
</dbReference>
<dbReference type="GO" id="GO:0006152">
    <property type="term" value="P:purine nucleoside catabolic process"/>
    <property type="evidence" value="ECO:0007669"/>
    <property type="project" value="TreeGrafter"/>
</dbReference>
<proteinExistence type="predicted"/>
<dbReference type="PANTHER" id="PTHR11079:SF161">
    <property type="entry name" value="CMP_DCMP-TYPE DEAMINASE DOMAIN-CONTAINING PROTEIN"/>
    <property type="match status" value="1"/>
</dbReference>
<feature type="compositionally biased region" description="Polar residues" evidence="1">
    <location>
        <begin position="275"/>
        <end position="292"/>
    </location>
</feature>
<dbReference type="VEuPathDB" id="FungiDB:HMPREF1541_03348"/>
<dbReference type="InParanoid" id="W2S070"/>
<dbReference type="PROSITE" id="PS51747">
    <property type="entry name" value="CYT_DCMP_DEAMINASES_2"/>
    <property type="match status" value="1"/>
</dbReference>
<dbReference type="AlphaFoldDB" id="W2S070"/>
<accession>W2S070</accession>
<dbReference type="HOGENOM" id="CLU_877271_0_0_1"/>
<evidence type="ECO:0000313" key="3">
    <source>
        <dbReference type="EMBL" id="ETN41413.1"/>
    </source>
</evidence>
<dbReference type="GO" id="GO:0047974">
    <property type="term" value="F:guanosine deaminase activity"/>
    <property type="evidence" value="ECO:0007669"/>
    <property type="project" value="TreeGrafter"/>
</dbReference>
<feature type="domain" description="CMP/dCMP-type deaminase" evidence="2">
    <location>
        <begin position="108"/>
        <end position="217"/>
    </location>
</feature>
<dbReference type="PANTHER" id="PTHR11079">
    <property type="entry name" value="CYTOSINE DEAMINASE FAMILY MEMBER"/>
    <property type="match status" value="1"/>
</dbReference>
<dbReference type="OrthoDB" id="408702at2759"/>
<evidence type="ECO:0000259" key="2">
    <source>
        <dbReference type="PROSITE" id="PS51747"/>
    </source>
</evidence>
<dbReference type="CDD" id="cd01285">
    <property type="entry name" value="nucleoside_deaminase"/>
    <property type="match status" value="1"/>
</dbReference>
<feature type="region of interest" description="Disordered" evidence="1">
    <location>
        <begin position="270"/>
        <end position="292"/>
    </location>
</feature>
<dbReference type="STRING" id="1220924.W2S070"/>
<dbReference type="GeneID" id="19970687"/>
<dbReference type="eggNOG" id="KOG1018">
    <property type="taxonomic scope" value="Eukaryota"/>
</dbReference>
<feature type="compositionally biased region" description="Low complexity" evidence="1">
    <location>
        <begin position="37"/>
        <end position="47"/>
    </location>
</feature>
<organism evidence="3 4">
    <name type="scientific">Cyphellophora europaea (strain CBS 101466)</name>
    <name type="common">Phialophora europaea</name>
    <dbReference type="NCBI Taxonomy" id="1220924"/>
    <lineage>
        <taxon>Eukaryota</taxon>
        <taxon>Fungi</taxon>
        <taxon>Dikarya</taxon>
        <taxon>Ascomycota</taxon>
        <taxon>Pezizomycotina</taxon>
        <taxon>Eurotiomycetes</taxon>
        <taxon>Chaetothyriomycetidae</taxon>
        <taxon>Chaetothyriales</taxon>
        <taxon>Cyphellophoraceae</taxon>
        <taxon>Cyphellophora</taxon>
    </lineage>
</organism>
<reference evidence="3 4" key="1">
    <citation type="submission" date="2013-03" db="EMBL/GenBank/DDBJ databases">
        <title>The Genome Sequence of Phialophora europaea CBS 101466.</title>
        <authorList>
            <consortium name="The Broad Institute Genomics Platform"/>
            <person name="Cuomo C."/>
            <person name="de Hoog S."/>
            <person name="Gorbushina A."/>
            <person name="Walker B."/>
            <person name="Young S.K."/>
            <person name="Zeng Q."/>
            <person name="Gargeya S."/>
            <person name="Fitzgerald M."/>
            <person name="Haas B."/>
            <person name="Abouelleil A."/>
            <person name="Allen A.W."/>
            <person name="Alvarado L."/>
            <person name="Arachchi H.M."/>
            <person name="Berlin A.M."/>
            <person name="Chapman S.B."/>
            <person name="Gainer-Dewar J."/>
            <person name="Goldberg J."/>
            <person name="Griggs A."/>
            <person name="Gujja S."/>
            <person name="Hansen M."/>
            <person name="Howarth C."/>
            <person name="Imamovic A."/>
            <person name="Ireland A."/>
            <person name="Larimer J."/>
            <person name="McCowan C."/>
            <person name="Murphy C."/>
            <person name="Pearson M."/>
            <person name="Poon T.W."/>
            <person name="Priest M."/>
            <person name="Roberts A."/>
            <person name="Saif S."/>
            <person name="Shea T."/>
            <person name="Sisk P."/>
            <person name="Sykes S."/>
            <person name="Wortman J."/>
            <person name="Nusbaum C."/>
            <person name="Birren B."/>
        </authorList>
    </citation>
    <scope>NUCLEOTIDE SEQUENCE [LARGE SCALE GENOMIC DNA]</scope>
    <source>
        <strain evidence="3 4">CBS 101466</strain>
    </source>
</reference>
<dbReference type="SUPFAM" id="SSF53927">
    <property type="entry name" value="Cytidine deaminase-like"/>
    <property type="match status" value="1"/>
</dbReference>
<protein>
    <recommendedName>
        <fullName evidence="2">CMP/dCMP-type deaminase domain-containing protein</fullName>
    </recommendedName>
</protein>
<name>W2S070_CYPE1</name>
<evidence type="ECO:0000313" key="4">
    <source>
        <dbReference type="Proteomes" id="UP000030752"/>
    </source>
</evidence>
<feature type="compositionally biased region" description="Polar residues" evidence="1">
    <location>
        <begin position="48"/>
        <end position="78"/>
    </location>
</feature>
<keyword evidence="4" id="KW-1185">Reference proteome</keyword>
<dbReference type="RefSeq" id="XP_008715922.1">
    <property type="nucleotide sequence ID" value="XM_008717700.1"/>
</dbReference>
<dbReference type="EMBL" id="KB822719">
    <property type="protein sequence ID" value="ETN41413.1"/>
    <property type="molecule type" value="Genomic_DNA"/>
</dbReference>